<feature type="chain" id="PRO_5007594941" evidence="1">
    <location>
        <begin position="24"/>
        <end position="351"/>
    </location>
</feature>
<feature type="signal peptide" evidence="1">
    <location>
        <begin position="1"/>
        <end position="23"/>
    </location>
</feature>
<evidence type="ECO:0000256" key="1">
    <source>
        <dbReference type="SAM" id="SignalP"/>
    </source>
</evidence>
<proteinExistence type="predicted"/>
<dbReference type="OrthoDB" id="1675044at2"/>
<keyword evidence="1" id="KW-0732">Signal</keyword>
<dbReference type="EMBL" id="LSGP01000017">
    <property type="protein sequence ID" value="KYZ76555.1"/>
    <property type="molecule type" value="Genomic_DNA"/>
</dbReference>
<accession>A0A154BRQ9</accession>
<protein>
    <submittedName>
        <fullName evidence="2">Copper amine oxidase</fullName>
    </submittedName>
</protein>
<organism evidence="2 3">
    <name type="scientific">Anaerosporomusa subterranea</name>
    <dbReference type="NCBI Taxonomy" id="1794912"/>
    <lineage>
        <taxon>Bacteria</taxon>
        <taxon>Bacillati</taxon>
        <taxon>Bacillota</taxon>
        <taxon>Negativicutes</taxon>
        <taxon>Acetonemataceae</taxon>
        <taxon>Anaerosporomusa</taxon>
    </lineage>
</organism>
<keyword evidence="3" id="KW-1185">Reference proteome</keyword>
<reference evidence="2 3" key="1">
    <citation type="submission" date="2016-02" db="EMBL/GenBank/DDBJ databases">
        <title>Anaerosporomusa subterraneum gen. nov., sp. nov., a spore-forming obligate anaerobe isolated from saprolite.</title>
        <authorList>
            <person name="Choi J.K."/>
            <person name="Shah M."/>
            <person name="Yee N."/>
        </authorList>
    </citation>
    <scope>NUCLEOTIDE SEQUENCE [LARGE SCALE GENOMIC DNA]</scope>
    <source>
        <strain evidence="2 3">RU4</strain>
    </source>
</reference>
<evidence type="ECO:0000313" key="3">
    <source>
        <dbReference type="Proteomes" id="UP000076268"/>
    </source>
</evidence>
<name>A0A154BRQ9_ANASB</name>
<evidence type="ECO:0000313" key="2">
    <source>
        <dbReference type="EMBL" id="KYZ76555.1"/>
    </source>
</evidence>
<sequence length="351" mass="37833">MKKLKHLLAALVVSALIPASVMAAELAPEQIRTLPEWPVTISTYGGTLLLSDSPEIAPADGILYQDTVQGTARLFFHHVNGTTVDKKVVVVLENEGNQAAEVIVYRYGFAGPDLDYLRVGKDAQTRYLTGSELYTVSVPAKGFALLDAELDKLVVKPNMLVNGIYDFTANYPVKVKTMMLPVKSHAGFAARTLPVLPTDKDRLRGTFPGMDRMVLPLRPYNPAEDGPAAITLADNKLDPYAVGVDATTGLPSLNYGNYGVVYRMFITGDSGLASYYINPRGGLYAGAMGVKYRHVTQPPVATPADTLVMGEGTSTSLSIIGKYEADQSLWLTFSPPGASNLPVRLVLHSGR</sequence>
<dbReference type="AlphaFoldDB" id="A0A154BRQ9"/>
<dbReference type="STRING" id="1794912.AXX12_08985"/>
<dbReference type="RefSeq" id="WP_066242221.1">
    <property type="nucleotide sequence ID" value="NZ_LSGP01000017.1"/>
</dbReference>
<dbReference type="Proteomes" id="UP000076268">
    <property type="component" value="Unassembled WGS sequence"/>
</dbReference>
<comment type="caution">
    <text evidence="2">The sequence shown here is derived from an EMBL/GenBank/DDBJ whole genome shotgun (WGS) entry which is preliminary data.</text>
</comment>
<gene>
    <name evidence="2" type="ORF">AXX12_08985</name>
</gene>